<evidence type="ECO:0000259" key="3">
    <source>
        <dbReference type="SMART" id="SM00062"/>
    </source>
</evidence>
<proteinExistence type="predicted"/>
<sequence>MNKSRRSILMAVALAAFWFVRTLTPCAAAEKATVTVGWTAWEPFAYRDSSNQLVGLNIELLTAILTDAGYQFELKEIPWKRQLLELEEGRLDISAGANKTAEREKFVYFSAPYQQEGVGFFVRKGEAANYSAKTLADVIKSSMTVGVLAGTVYSDEYATLRNNPDFMSPLDEVSQDRQNHQKLLLKRIDGFIQEYSTLTRQEMDSGFLDQIEPLFTVSSEPLYFIVSQKTPAAQQIVEDINASLARLKADGTYQKIFEKYRLPANALRDDQ</sequence>
<dbReference type="STRING" id="1499966.U14_03725"/>
<keyword evidence="5" id="KW-1185">Reference proteome</keyword>
<feature type="domain" description="Solute-binding protein family 3/N-terminal" evidence="3">
    <location>
        <begin position="33"/>
        <end position="264"/>
    </location>
</feature>
<dbReference type="HOGENOM" id="CLU_064076_4_0_0"/>
<organism evidence="4">
    <name type="scientific">Candidatus Moduliflexus flocculans</name>
    <dbReference type="NCBI Taxonomy" id="1499966"/>
    <lineage>
        <taxon>Bacteria</taxon>
        <taxon>Candidatus Moduliflexota</taxon>
        <taxon>Candidatus Moduliflexia</taxon>
        <taxon>Candidatus Moduliflexales</taxon>
        <taxon>Candidatus Moduliflexaceae</taxon>
    </lineage>
</organism>
<accession>A0A081BQ08</accession>
<evidence type="ECO:0000313" key="4">
    <source>
        <dbReference type="EMBL" id="GAK52474.1"/>
    </source>
</evidence>
<dbReference type="InterPro" id="IPR001638">
    <property type="entry name" value="Solute-binding_3/MltF_N"/>
</dbReference>
<keyword evidence="1 2" id="KW-0732">Signal</keyword>
<dbReference type="Gene3D" id="3.40.190.10">
    <property type="entry name" value="Periplasmic binding protein-like II"/>
    <property type="match status" value="2"/>
</dbReference>
<feature type="signal peptide" evidence="2">
    <location>
        <begin position="1"/>
        <end position="27"/>
    </location>
</feature>
<evidence type="ECO:0000256" key="2">
    <source>
        <dbReference type="SAM" id="SignalP"/>
    </source>
</evidence>
<evidence type="ECO:0000256" key="1">
    <source>
        <dbReference type="ARBA" id="ARBA00022729"/>
    </source>
</evidence>
<reference evidence="4" key="1">
    <citation type="journal article" date="2015" name="PeerJ">
        <title>First genomic representation of candidate bacterial phylum KSB3 points to enhanced environmental sensing as a trigger of wastewater bulking.</title>
        <authorList>
            <person name="Sekiguchi Y."/>
            <person name="Ohashi A."/>
            <person name="Parks D.H."/>
            <person name="Yamauchi T."/>
            <person name="Tyson G.W."/>
            <person name="Hugenholtz P."/>
        </authorList>
    </citation>
    <scope>NUCLEOTIDE SEQUENCE [LARGE SCALE GENOMIC DNA]</scope>
</reference>
<dbReference type="Pfam" id="PF00497">
    <property type="entry name" value="SBP_bac_3"/>
    <property type="match status" value="1"/>
</dbReference>
<dbReference type="Proteomes" id="UP000030700">
    <property type="component" value="Unassembled WGS sequence"/>
</dbReference>
<dbReference type="SMART" id="SM00062">
    <property type="entry name" value="PBPb"/>
    <property type="match status" value="1"/>
</dbReference>
<feature type="chain" id="PRO_5001755222" evidence="2">
    <location>
        <begin position="28"/>
        <end position="271"/>
    </location>
</feature>
<name>A0A081BQ08_9BACT</name>
<dbReference type="AlphaFoldDB" id="A0A081BQ08"/>
<dbReference type="PANTHER" id="PTHR35936:SF25">
    <property type="entry name" value="ABC TRANSPORTER SUBSTRATE-BINDING PROTEIN"/>
    <property type="match status" value="1"/>
</dbReference>
<protein>
    <submittedName>
        <fullName evidence="4">ABC-type amino acid transport/signal transduction systems, periplasmic component/domain</fullName>
    </submittedName>
</protein>
<dbReference type="EMBL" id="DF820458">
    <property type="protein sequence ID" value="GAK52474.1"/>
    <property type="molecule type" value="Genomic_DNA"/>
</dbReference>
<gene>
    <name evidence="4" type="ORF">U14_03725</name>
</gene>
<dbReference type="SUPFAM" id="SSF53850">
    <property type="entry name" value="Periplasmic binding protein-like II"/>
    <property type="match status" value="1"/>
</dbReference>
<dbReference type="PANTHER" id="PTHR35936">
    <property type="entry name" value="MEMBRANE-BOUND LYTIC MUREIN TRANSGLYCOSYLASE F"/>
    <property type="match status" value="1"/>
</dbReference>
<dbReference type="CDD" id="cd13530">
    <property type="entry name" value="PBP2_peptides_like"/>
    <property type="match status" value="1"/>
</dbReference>
<evidence type="ECO:0000313" key="5">
    <source>
        <dbReference type="Proteomes" id="UP000030700"/>
    </source>
</evidence>